<accession>A0A161Q6J5</accession>
<dbReference type="PANTHER" id="PTHR43000">
    <property type="entry name" value="DTDP-D-GLUCOSE 4,6-DEHYDRATASE-RELATED"/>
    <property type="match status" value="1"/>
</dbReference>
<evidence type="ECO:0000313" key="5">
    <source>
        <dbReference type="Proteomes" id="UP000075787"/>
    </source>
</evidence>
<evidence type="ECO:0000256" key="2">
    <source>
        <dbReference type="ARBA" id="ARBA00007637"/>
    </source>
</evidence>
<name>A0A161Q6J5_9PROT</name>
<dbReference type="RefSeq" id="WP_062762312.1">
    <property type="nucleotide sequence ID" value="NZ_CP121042.1"/>
</dbReference>
<dbReference type="Pfam" id="PF01370">
    <property type="entry name" value="Epimerase"/>
    <property type="match status" value="1"/>
</dbReference>
<evidence type="ECO:0000259" key="3">
    <source>
        <dbReference type="Pfam" id="PF01370"/>
    </source>
</evidence>
<evidence type="ECO:0000313" key="4">
    <source>
        <dbReference type="EMBL" id="KYO55304.1"/>
    </source>
</evidence>
<dbReference type="SUPFAM" id="SSF51445">
    <property type="entry name" value="(Trans)glycosidases"/>
    <property type="match status" value="1"/>
</dbReference>
<comment type="pathway">
    <text evidence="1">Bacterial outer membrane biogenesis; LPS O-antigen biosynthesis.</text>
</comment>
<comment type="similarity">
    <text evidence="2">Belongs to the NAD(P)-dependent epimerase/dehydratase family.</text>
</comment>
<gene>
    <name evidence="4" type="ORF">AUP44_23700</name>
</gene>
<proteinExistence type="inferred from homology"/>
<dbReference type="OrthoDB" id="9801785at2"/>
<dbReference type="GeneID" id="97239151"/>
<protein>
    <submittedName>
        <fullName evidence="4">NAD-dependent dehydratase</fullName>
    </submittedName>
</protein>
<organism evidence="4 5">
    <name type="scientific">Tistrella mobilis</name>
    <dbReference type="NCBI Taxonomy" id="171437"/>
    <lineage>
        <taxon>Bacteria</taxon>
        <taxon>Pseudomonadati</taxon>
        <taxon>Pseudomonadota</taxon>
        <taxon>Alphaproteobacteria</taxon>
        <taxon>Geminicoccales</taxon>
        <taxon>Geminicoccaceae</taxon>
        <taxon>Tistrella</taxon>
    </lineage>
</organism>
<dbReference type="Gene3D" id="3.40.50.720">
    <property type="entry name" value="NAD(P)-binding Rossmann-like Domain"/>
    <property type="match status" value="1"/>
</dbReference>
<sequence length="685" mass="75295">MTALPHLDHKPLPASPAFGLTEWFRPGDHDRVHACLDHMAAMGVSWLRTHLSWADYHAEGGQDWYDWLLPTLAARVEVLPCIHYTPPSLSVTGTASGPPRRPRDLADFVDHVLTRHGRHFPRIELWNEPNNLLDWDWRVDRDWSIFCEMIGAAAWWAEKRGWPVVLGGPCPFDMAWLELMGERGILGTVSAVGLHGFPGTWDSEAGVWGGWEAHVGQLRTLLDRYRPDAQIWITEAGYSTWRHDQREQARRFLDALDAPADRLYWYALQDLPAETAIQEGRGFDIRHYHMGVLDTRGRDKLLARLLRRGGVEAVRRKIATTREAGAVSQRAAAPVLITGGAGFIGANLADALLAKGEEVLLFDNLSRPGVASNVDWLRARHGDRVTLHAADIRDLDALGDAAGDAASVFHLAAQVAVTESLVAPVEDFAINAGGTLHLLEALRARPVPPPLVFASTNKVYGHLGDVATELTPAGHLPADPGLRRFGIGEDRPLDLATPYGCSKGAADQYVLDYAASFGLKTAVLRMSCIYGPRQFGTEDQGWVAHFLIRALKGEAITLFGDGFQVRDVLHVHDAVAAYLAVRGNIDRLAGRAFNLGGGPANAVSLTTVLDAIRRLTGRPVTLDHDRPRTGDQLWFVADTRRLEAETGWQRRIDWAAGLKHLHDWLVAEGIAGTDATAPADWSLTA</sequence>
<evidence type="ECO:0000256" key="1">
    <source>
        <dbReference type="ARBA" id="ARBA00005125"/>
    </source>
</evidence>
<dbReference type="SUPFAM" id="SSF51735">
    <property type="entry name" value="NAD(P)-binding Rossmann-fold domains"/>
    <property type="match status" value="1"/>
</dbReference>
<dbReference type="AlphaFoldDB" id="A0A161Q6J5"/>
<dbReference type="EMBL" id="LPZR01000067">
    <property type="protein sequence ID" value="KYO55304.1"/>
    <property type="molecule type" value="Genomic_DNA"/>
</dbReference>
<comment type="caution">
    <text evidence="4">The sequence shown here is derived from an EMBL/GenBank/DDBJ whole genome shotgun (WGS) entry which is preliminary data.</text>
</comment>
<feature type="domain" description="NAD-dependent epimerase/dehydratase" evidence="3">
    <location>
        <begin position="335"/>
        <end position="596"/>
    </location>
</feature>
<dbReference type="Gene3D" id="3.20.20.80">
    <property type="entry name" value="Glycosidases"/>
    <property type="match status" value="1"/>
</dbReference>
<reference evidence="4 5" key="1">
    <citation type="submission" date="2015-12" db="EMBL/GenBank/DDBJ databases">
        <title>Genome sequence of Tistrella mobilis MCCC 1A02139.</title>
        <authorList>
            <person name="Lu L."/>
            <person name="Lai Q."/>
            <person name="Shao Z."/>
            <person name="Qian P."/>
        </authorList>
    </citation>
    <scope>NUCLEOTIDE SEQUENCE [LARGE SCALE GENOMIC DNA]</scope>
    <source>
        <strain evidence="4 5">MCCC 1A02139</strain>
    </source>
</reference>
<dbReference type="InterPro" id="IPR036291">
    <property type="entry name" value="NAD(P)-bd_dom_sf"/>
</dbReference>
<dbReference type="Proteomes" id="UP000075787">
    <property type="component" value="Unassembled WGS sequence"/>
</dbReference>
<dbReference type="InterPro" id="IPR001509">
    <property type="entry name" value="Epimerase_deHydtase"/>
</dbReference>
<dbReference type="InterPro" id="IPR017853">
    <property type="entry name" value="GH"/>
</dbReference>